<evidence type="ECO:0000259" key="3">
    <source>
        <dbReference type="PROSITE" id="PS50157"/>
    </source>
</evidence>
<feature type="compositionally biased region" description="Polar residues" evidence="2">
    <location>
        <begin position="482"/>
        <end position="491"/>
    </location>
</feature>
<sequence>MFPHRCCVCSQCATYPLFPLFMIIVDRTVRMKCKLCGEFQPRCHKHCLSQHRNSTSPITALLRLFAGTTQLKHILLKEVDTIFECKLCRSLFRGLPNLIKHKEMYCFTRMPEPDDPSGVNKKSIKELLEAIYPCCDKEEYVLKLEPIAGNHNAVYQYLSKEDDLPPSSRRSNHMATDSWTHYHSNSQEPYMEEVRLEEEDNNSIDEEDERENMDKGEEDAEENKGHQHSEEPEEPTEEAGDKDLASCKCLLCNRTYRVRGHLRRHLRTVHKIVSSGSTTNSSDSTCSSKKMPNGKVPDNPNTSPSSSSDSQSQKSPKEDKVPSKAHFSVGFDFKARFCKLCRRTFSSVQNLEKHIELHTDNGTDFFVKFYCCPLCRYKTRRKRDVLRHLSEFHKKKSSYLSRISQSLESYAVKKPAEVVLSKEEVKVQSQQEEVKVHHKHMSPYLTRRNLPPKAPGIMGKKTLTTGSKKRHDEVTHNKKLKPSNSKGSATKKSLHMCNVCGQSFKKTRYLGLHKRSHLKSATRSTCIRTRSKVML</sequence>
<evidence type="ECO:0000256" key="2">
    <source>
        <dbReference type="SAM" id="MobiDB-lite"/>
    </source>
</evidence>
<protein>
    <submittedName>
        <fullName evidence="4">Zinc finger protein 800-like</fullName>
    </submittedName>
</protein>
<feature type="compositionally biased region" description="Low complexity" evidence="2">
    <location>
        <begin position="274"/>
        <end position="288"/>
    </location>
</feature>
<feature type="compositionally biased region" description="Low complexity" evidence="2">
    <location>
        <begin position="297"/>
        <end position="314"/>
    </location>
</feature>
<reference evidence="4" key="2">
    <citation type="submission" date="2025-09" db="UniProtKB">
        <authorList>
            <consortium name="Ensembl"/>
        </authorList>
    </citation>
    <scope>IDENTIFICATION</scope>
</reference>
<accession>A0A673IE65</accession>
<keyword evidence="1" id="KW-0479">Metal-binding</keyword>
<name>A0A673IE65_9TELE</name>
<dbReference type="PANTHER" id="PTHR21020:SF0">
    <property type="entry name" value="ZINC FINGER PROTEIN 800"/>
    <property type="match status" value="1"/>
</dbReference>
<dbReference type="InterPro" id="IPR013087">
    <property type="entry name" value="Znf_C2H2_type"/>
</dbReference>
<dbReference type="InterPro" id="IPR036236">
    <property type="entry name" value="Znf_C2H2_sf"/>
</dbReference>
<feature type="region of interest" description="Disordered" evidence="2">
    <location>
        <begin position="430"/>
        <end position="491"/>
    </location>
</feature>
<feature type="domain" description="C2H2-type" evidence="3">
    <location>
        <begin position="336"/>
        <end position="363"/>
    </location>
</feature>
<organism evidence="4 5">
    <name type="scientific">Sinocyclocheilus rhinocerous</name>
    <dbReference type="NCBI Taxonomy" id="307959"/>
    <lineage>
        <taxon>Eukaryota</taxon>
        <taxon>Metazoa</taxon>
        <taxon>Chordata</taxon>
        <taxon>Craniata</taxon>
        <taxon>Vertebrata</taxon>
        <taxon>Euteleostomi</taxon>
        <taxon>Actinopterygii</taxon>
        <taxon>Neopterygii</taxon>
        <taxon>Teleostei</taxon>
        <taxon>Ostariophysi</taxon>
        <taxon>Cypriniformes</taxon>
        <taxon>Cyprinidae</taxon>
        <taxon>Cyprininae</taxon>
        <taxon>Sinocyclocheilus</taxon>
    </lineage>
</organism>
<evidence type="ECO:0000256" key="1">
    <source>
        <dbReference type="PROSITE-ProRule" id="PRU00042"/>
    </source>
</evidence>
<feature type="region of interest" description="Disordered" evidence="2">
    <location>
        <begin position="273"/>
        <end position="323"/>
    </location>
</feature>
<keyword evidence="5" id="KW-1185">Reference proteome</keyword>
<feature type="domain" description="C2H2-type" evidence="3">
    <location>
        <begin position="247"/>
        <end position="270"/>
    </location>
</feature>
<evidence type="ECO:0000313" key="5">
    <source>
        <dbReference type="Proteomes" id="UP000472270"/>
    </source>
</evidence>
<feature type="region of interest" description="Disordered" evidence="2">
    <location>
        <begin position="162"/>
        <end position="240"/>
    </location>
</feature>
<dbReference type="PANTHER" id="PTHR21020">
    <property type="entry name" value="ZINC FINGER PROTEIN 800"/>
    <property type="match status" value="1"/>
</dbReference>
<dbReference type="PROSITE" id="PS00028">
    <property type="entry name" value="ZINC_FINGER_C2H2_1"/>
    <property type="match status" value="3"/>
</dbReference>
<keyword evidence="1" id="KW-0862">Zinc</keyword>
<feature type="domain" description="C2H2-type" evidence="3">
    <location>
        <begin position="495"/>
        <end position="522"/>
    </location>
</feature>
<dbReference type="Ensembl" id="ENSSRHT00000037012.1">
    <property type="protein sequence ID" value="ENSSRHP00000035961.1"/>
    <property type="gene ID" value="ENSSRHG00000018463.1"/>
</dbReference>
<feature type="compositionally biased region" description="Polar residues" evidence="2">
    <location>
        <begin position="173"/>
        <end position="188"/>
    </location>
</feature>
<keyword evidence="1" id="KW-0863">Zinc-finger</keyword>
<evidence type="ECO:0000313" key="4">
    <source>
        <dbReference type="Ensembl" id="ENSSRHP00000035961.1"/>
    </source>
</evidence>
<feature type="compositionally biased region" description="Acidic residues" evidence="2">
    <location>
        <begin position="195"/>
        <end position="221"/>
    </location>
</feature>
<dbReference type="Gene3D" id="3.30.160.60">
    <property type="entry name" value="Classic Zinc Finger"/>
    <property type="match status" value="1"/>
</dbReference>
<dbReference type="InterPro" id="IPR039149">
    <property type="entry name" value="ZNF800"/>
</dbReference>
<reference evidence="4" key="1">
    <citation type="submission" date="2025-08" db="UniProtKB">
        <authorList>
            <consortium name="Ensembl"/>
        </authorList>
    </citation>
    <scope>IDENTIFICATION</scope>
</reference>
<gene>
    <name evidence="4" type="primary">LOC107711512</name>
</gene>
<dbReference type="GO" id="GO:0008270">
    <property type="term" value="F:zinc ion binding"/>
    <property type="evidence" value="ECO:0007669"/>
    <property type="project" value="UniProtKB-KW"/>
</dbReference>
<dbReference type="SUPFAM" id="SSF57667">
    <property type="entry name" value="beta-beta-alpha zinc fingers"/>
    <property type="match status" value="3"/>
</dbReference>
<dbReference type="Proteomes" id="UP000472270">
    <property type="component" value="Unassembled WGS sequence"/>
</dbReference>
<dbReference type="AlphaFoldDB" id="A0A673IE65"/>
<proteinExistence type="predicted"/>
<dbReference type="SMART" id="SM00355">
    <property type="entry name" value="ZnF_C2H2"/>
    <property type="match status" value="5"/>
</dbReference>
<dbReference type="PROSITE" id="PS50157">
    <property type="entry name" value="ZINC_FINGER_C2H2_2"/>
    <property type="match status" value="3"/>
</dbReference>